<evidence type="ECO:0000313" key="3">
    <source>
        <dbReference type="Proteomes" id="UP001597508"/>
    </source>
</evidence>
<dbReference type="PANTHER" id="PTHR42834">
    <property type="entry name" value="ENDONUCLEASE/EXONUCLEASE/PHOSPHATASE FAMILY PROTEIN (AFU_ORTHOLOGUE AFUA_3G09210)"/>
    <property type="match status" value="1"/>
</dbReference>
<dbReference type="EMBL" id="JBHULH010000012">
    <property type="protein sequence ID" value="MFD2568755.1"/>
    <property type="molecule type" value="Genomic_DNA"/>
</dbReference>
<proteinExistence type="predicted"/>
<dbReference type="SUPFAM" id="SSF56219">
    <property type="entry name" value="DNase I-like"/>
    <property type="match status" value="1"/>
</dbReference>
<accession>A0ABW5LVG8</accession>
<dbReference type="PANTHER" id="PTHR42834:SF1">
    <property type="entry name" value="ENDONUCLEASE_EXONUCLEASE_PHOSPHATASE FAMILY PROTEIN (AFU_ORTHOLOGUE AFUA_3G09210)"/>
    <property type="match status" value="1"/>
</dbReference>
<feature type="domain" description="Endonuclease/exonuclease/phosphatase" evidence="1">
    <location>
        <begin position="41"/>
        <end position="325"/>
    </location>
</feature>
<dbReference type="Pfam" id="PF03372">
    <property type="entry name" value="Exo_endo_phos"/>
    <property type="match status" value="1"/>
</dbReference>
<dbReference type="InterPro" id="IPR036691">
    <property type="entry name" value="Endo/exonu/phosph_ase_sf"/>
</dbReference>
<comment type="caution">
    <text evidence="2">The sequence shown here is derived from an EMBL/GenBank/DDBJ whole genome shotgun (WGS) entry which is preliminary data.</text>
</comment>
<keyword evidence="2" id="KW-0378">Hydrolase</keyword>
<organism evidence="2 3">
    <name type="scientific">Pseudotenacibaculum haliotis</name>
    <dbReference type="NCBI Taxonomy" id="1862138"/>
    <lineage>
        <taxon>Bacteria</taxon>
        <taxon>Pseudomonadati</taxon>
        <taxon>Bacteroidota</taxon>
        <taxon>Flavobacteriia</taxon>
        <taxon>Flavobacteriales</taxon>
        <taxon>Flavobacteriaceae</taxon>
        <taxon>Pseudotenacibaculum</taxon>
    </lineage>
</organism>
<evidence type="ECO:0000259" key="1">
    <source>
        <dbReference type="Pfam" id="PF03372"/>
    </source>
</evidence>
<keyword evidence="2" id="KW-0540">Nuclease</keyword>
<name>A0ABW5LVG8_9FLAO</name>
<dbReference type="InterPro" id="IPR005135">
    <property type="entry name" value="Endo/exonuclease/phosphatase"/>
</dbReference>
<evidence type="ECO:0000313" key="2">
    <source>
        <dbReference type="EMBL" id="MFD2568755.1"/>
    </source>
</evidence>
<dbReference type="GO" id="GO:0004519">
    <property type="term" value="F:endonuclease activity"/>
    <property type="evidence" value="ECO:0007669"/>
    <property type="project" value="UniProtKB-KW"/>
</dbReference>
<dbReference type="Proteomes" id="UP001597508">
    <property type="component" value="Unassembled WGS sequence"/>
</dbReference>
<gene>
    <name evidence="2" type="ORF">ACFSRZ_15375</name>
</gene>
<protein>
    <submittedName>
        <fullName evidence="2">Endonuclease/exonuclease/phosphatase family protein</fullName>
    </submittedName>
</protein>
<dbReference type="Gene3D" id="3.60.10.10">
    <property type="entry name" value="Endonuclease/exonuclease/phosphatase"/>
    <property type="match status" value="1"/>
</dbReference>
<keyword evidence="3" id="KW-1185">Reference proteome</keyword>
<reference evidence="3" key="1">
    <citation type="journal article" date="2019" name="Int. J. Syst. Evol. Microbiol.">
        <title>The Global Catalogue of Microorganisms (GCM) 10K type strain sequencing project: providing services to taxonomists for standard genome sequencing and annotation.</title>
        <authorList>
            <consortium name="The Broad Institute Genomics Platform"/>
            <consortium name="The Broad Institute Genome Sequencing Center for Infectious Disease"/>
            <person name="Wu L."/>
            <person name="Ma J."/>
        </authorList>
    </citation>
    <scope>NUCLEOTIDE SEQUENCE [LARGE SCALE GENOMIC DNA]</scope>
    <source>
        <strain evidence="3">KCTC 52127</strain>
    </source>
</reference>
<sequence>MNKRLKISTFNLYNLQLPNRSMYNGKKWSVKEYEGKIKWTADMLKKIDADIIGFQELWHPEALQKAFEVAGLNEDYELVTLLTNNAVNVALAVKKPLSIVHKKWEAELPEELKLKKSRKSYGNEPPYKIDIRIKKYSRPLLRANIKLNENINITCFVTHLKSKLPMRITNENYYDEVKQHSNAIGHALSTIRRASESAALRIVLNKEMSNNNKPVILMGDLNDSQQSVTTSIISGDPTYKLFHKSRKGSRSDKGLYSVAELQELRSLRDVYYTYIHDGFRESLDHILVSEQFYDYSKNRIWSFQETRIINDHIDDKKGRGFGSDHGIVISTFNFDPESSE</sequence>
<dbReference type="RefSeq" id="WP_379667462.1">
    <property type="nucleotide sequence ID" value="NZ_JBHULH010000012.1"/>
</dbReference>
<keyword evidence="2" id="KW-0255">Endonuclease</keyword>